<dbReference type="InterPro" id="IPR021942">
    <property type="entry name" value="DUF3557"/>
</dbReference>
<dbReference type="PANTHER" id="PTHR31379:SF1">
    <property type="entry name" value="F-BOX C PROTEIN-RELATED"/>
    <property type="match status" value="1"/>
</dbReference>
<evidence type="ECO:0000313" key="3">
    <source>
        <dbReference type="Proteomes" id="UP000829354"/>
    </source>
</evidence>
<organism evidence="2 3">
    <name type="scientific">Caenorhabditis briggsae</name>
    <dbReference type="NCBI Taxonomy" id="6238"/>
    <lineage>
        <taxon>Eukaryota</taxon>
        <taxon>Metazoa</taxon>
        <taxon>Ecdysozoa</taxon>
        <taxon>Nematoda</taxon>
        <taxon>Chromadorea</taxon>
        <taxon>Rhabditida</taxon>
        <taxon>Rhabditina</taxon>
        <taxon>Rhabditomorpha</taxon>
        <taxon>Rhabditoidea</taxon>
        <taxon>Rhabditidae</taxon>
        <taxon>Peloderinae</taxon>
        <taxon>Caenorhabditis</taxon>
    </lineage>
</organism>
<dbReference type="EMBL" id="CP092625">
    <property type="protein sequence ID" value="UMM42808.1"/>
    <property type="molecule type" value="Genomic_DNA"/>
</dbReference>
<feature type="region of interest" description="Disordered" evidence="1">
    <location>
        <begin position="442"/>
        <end position="466"/>
    </location>
</feature>
<feature type="non-terminal residue" evidence="2">
    <location>
        <position position="466"/>
    </location>
</feature>
<dbReference type="PANTHER" id="PTHR31379">
    <property type="entry name" value="F-BOX C PROTEIN-RELATED-RELATED"/>
    <property type="match status" value="1"/>
</dbReference>
<gene>
    <name evidence="2" type="ORF">L5515_018490</name>
</gene>
<protein>
    <submittedName>
        <fullName evidence="2">Uncharacterized protein</fullName>
    </submittedName>
</protein>
<accession>A0AAE9JRR0</accession>
<dbReference type="Pfam" id="PF12078">
    <property type="entry name" value="DUF3557"/>
    <property type="match status" value="1"/>
</dbReference>
<sequence>MSSDNPDSDRKLSYDCLKCVTQKFEANFRFRLAESLPKIQWADKAVPLFISKLTICEEGHKLNDTDYRLGVICHTCNGYAPKTIICGNQYGHLRDIDRFRFEKRLFPEFTPGDIFVQDFNPQRGVDDDLELAITEASFMMEHDRLTALEKFTKVFSDGTVHIERFNYDKSLMEAWRYLICKTLGNRKSINKIESLGFQKHDGLVVCLPEGIKLNVRNFATSGNLSEVLQRVEPMLESPNRPFGRLTSDVVRQLGCQLLCREIQNKKIVISLGQQMQPEQYGVLVQNLIDAKGTLGTYYEITQPGEKETRIGMRVISNRYDNAVMGERVLILLADLQEAIEILGQHNMFIFAAAFQQNTLIMSTTAAEQPVLEVLNQNADKPKKKFQVVPVPGEFTRGRWKVIDTRFGSAMGIFGNYPPEDEYKMISVVRNNVITVRKKFRRHPPLPEDATTKEADSIRVLQKSQPR</sequence>
<dbReference type="AlphaFoldDB" id="A0AAE9JRR0"/>
<evidence type="ECO:0000313" key="2">
    <source>
        <dbReference type="EMBL" id="UMM42808.1"/>
    </source>
</evidence>
<proteinExistence type="predicted"/>
<dbReference type="Proteomes" id="UP000829354">
    <property type="component" value="Chromosome X"/>
</dbReference>
<evidence type="ECO:0000256" key="1">
    <source>
        <dbReference type="SAM" id="MobiDB-lite"/>
    </source>
</evidence>
<reference evidence="2 3" key="1">
    <citation type="submission" date="2022-04" db="EMBL/GenBank/DDBJ databases">
        <title>Chromosome-level reference genomes for two strains of Caenorhabditis briggsae: an improved platform for comparative genomics.</title>
        <authorList>
            <person name="Stevens L."/>
            <person name="Andersen E."/>
        </authorList>
    </citation>
    <scope>NUCLEOTIDE SEQUENCE [LARGE SCALE GENOMIC DNA]</scope>
    <source>
        <strain evidence="2">VX34</strain>
        <tissue evidence="2">Whole-organism</tissue>
    </source>
</reference>
<keyword evidence="3" id="KW-1185">Reference proteome</keyword>
<name>A0AAE9JRR0_CAEBR</name>